<feature type="transmembrane region" description="Helical" evidence="1">
    <location>
        <begin position="44"/>
        <end position="61"/>
    </location>
</feature>
<protein>
    <recommendedName>
        <fullName evidence="4">Zn-finger containing protein</fullName>
    </recommendedName>
</protein>
<organism evidence="2 3">
    <name type="scientific">Coprococcus eutactus</name>
    <dbReference type="NCBI Taxonomy" id="33043"/>
    <lineage>
        <taxon>Bacteria</taxon>
        <taxon>Bacillati</taxon>
        <taxon>Bacillota</taxon>
        <taxon>Clostridia</taxon>
        <taxon>Lachnospirales</taxon>
        <taxon>Lachnospiraceae</taxon>
        <taxon>Coprococcus</taxon>
    </lineage>
</organism>
<sequence length="134" mass="15894">MVIMKDKFIRFMRSRYGNDQLSSFLTWGGLIFMVLDAFIKTGIFYFLGLLMFIYGYVRIMSKNYDKRAAQNRWFMEHTAGVRNIFKRAKKQKEAGKEYKIFVCSKCQQMIRVPRGKGKIEIRCPKCGNRFVKKS</sequence>
<reference evidence="2 3" key="1">
    <citation type="submission" date="2018-08" db="EMBL/GenBank/DDBJ databases">
        <title>A genome reference for cultivated species of the human gut microbiota.</title>
        <authorList>
            <person name="Zou Y."/>
            <person name="Xue W."/>
            <person name="Luo G."/>
        </authorList>
    </citation>
    <scope>NUCLEOTIDE SEQUENCE [LARGE SCALE GENOMIC DNA]</scope>
    <source>
        <strain evidence="2 3">AF22-21</strain>
    </source>
</reference>
<comment type="caution">
    <text evidence="2">The sequence shown here is derived from an EMBL/GenBank/DDBJ whole genome shotgun (WGS) entry which is preliminary data.</text>
</comment>
<dbReference type="Proteomes" id="UP000283295">
    <property type="component" value="Unassembled WGS sequence"/>
</dbReference>
<gene>
    <name evidence="2" type="ORF">DWX94_11305</name>
</gene>
<keyword evidence="1" id="KW-0812">Transmembrane</keyword>
<keyword evidence="1" id="KW-1133">Transmembrane helix</keyword>
<evidence type="ECO:0000313" key="2">
    <source>
        <dbReference type="EMBL" id="RGS38798.1"/>
    </source>
</evidence>
<dbReference type="OrthoDB" id="3174166at2"/>
<keyword evidence="1" id="KW-0472">Membrane</keyword>
<evidence type="ECO:0000256" key="1">
    <source>
        <dbReference type="SAM" id="Phobius"/>
    </source>
</evidence>
<evidence type="ECO:0000313" key="3">
    <source>
        <dbReference type="Proteomes" id="UP000283295"/>
    </source>
</evidence>
<dbReference type="AlphaFoldDB" id="A0A3R5ZZE8"/>
<accession>A0A3R5ZZE8</accession>
<name>A0A3R5ZZE8_9FIRM</name>
<feature type="transmembrane region" description="Helical" evidence="1">
    <location>
        <begin position="21"/>
        <end position="38"/>
    </location>
</feature>
<evidence type="ECO:0008006" key="4">
    <source>
        <dbReference type="Google" id="ProtNLM"/>
    </source>
</evidence>
<proteinExistence type="predicted"/>
<dbReference type="EMBL" id="QRVK01000035">
    <property type="protein sequence ID" value="RGS38798.1"/>
    <property type="molecule type" value="Genomic_DNA"/>
</dbReference>